<sequence>MLTAGAQVFFTDDTLDSDVAALLAPHPATLLSHLRTDDRRVLELVGAAARLADVAASTAVTGRNCLRQLMIRQSSRRFRAAAATTTRWLPAPMRLRGVRRRSAGAWRRSTGVRCRPESSMRPRTPSTGVSSRRVRALSR</sequence>
<name>A0A1V3XBN1_MYCKA</name>
<dbReference type="EMBL" id="MVBM01000003">
    <property type="protein sequence ID" value="OOK76510.1"/>
    <property type="molecule type" value="Genomic_DNA"/>
</dbReference>
<gene>
    <name evidence="2" type="ORF">BZL30_3587</name>
</gene>
<organism evidence="2 3">
    <name type="scientific">Mycobacterium kansasii</name>
    <dbReference type="NCBI Taxonomy" id="1768"/>
    <lineage>
        <taxon>Bacteria</taxon>
        <taxon>Bacillati</taxon>
        <taxon>Actinomycetota</taxon>
        <taxon>Actinomycetes</taxon>
        <taxon>Mycobacteriales</taxon>
        <taxon>Mycobacteriaceae</taxon>
        <taxon>Mycobacterium</taxon>
    </lineage>
</organism>
<comment type="caution">
    <text evidence="2">The sequence shown here is derived from an EMBL/GenBank/DDBJ whole genome shotgun (WGS) entry which is preliminary data.</text>
</comment>
<dbReference type="AlphaFoldDB" id="A0A1V3XBN1"/>
<accession>A0A1V3XBN1</accession>
<evidence type="ECO:0000313" key="2">
    <source>
        <dbReference type="EMBL" id="OOK76510.1"/>
    </source>
</evidence>
<dbReference type="Proteomes" id="UP000189229">
    <property type="component" value="Unassembled WGS sequence"/>
</dbReference>
<proteinExistence type="predicted"/>
<evidence type="ECO:0000313" key="3">
    <source>
        <dbReference type="Proteomes" id="UP000189229"/>
    </source>
</evidence>
<reference evidence="2 3" key="1">
    <citation type="submission" date="2017-02" db="EMBL/GenBank/DDBJ databases">
        <title>Complete genome sequences of Mycobacterium kansasii strains isolated from rhesus macaques.</title>
        <authorList>
            <person name="Panda A."/>
            <person name="Nagaraj S."/>
            <person name="Zhao X."/>
            <person name="Tettelin H."/>
            <person name="Detolla L.J."/>
        </authorList>
    </citation>
    <scope>NUCLEOTIDE SEQUENCE [LARGE SCALE GENOMIC DNA]</scope>
    <source>
        <strain evidence="2 3">11-3813</strain>
    </source>
</reference>
<evidence type="ECO:0000256" key="1">
    <source>
        <dbReference type="SAM" id="MobiDB-lite"/>
    </source>
</evidence>
<feature type="region of interest" description="Disordered" evidence="1">
    <location>
        <begin position="100"/>
        <end position="139"/>
    </location>
</feature>
<protein>
    <submittedName>
        <fullName evidence="2">Uncharacterized protein</fullName>
    </submittedName>
</protein>